<dbReference type="GO" id="GO:0000026">
    <property type="term" value="F:alpha-1,2-mannosyltransferase activity"/>
    <property type="evidence" value="ECO:0007669"/>
    <property type="project" value="TreeGrafter"/>
</dbReference>
<evidence type="ECO:0000313" key="12">
    <source>
        <dbReference type="Proteomes" id="UP000182259"/>
    </source>
</evidence>
<keyword evidence="7" id="KW-1133">Transmembrane helix</keyword>
<dbReference type="SUPFAM" id="SSF53448">
    <property type="entry name" value="Nucleotide-diphospho-sugar transferases"/>
    <property type="match status" value="1"/>
</dbReference>
<dbReference type="PANTHER" id="PTHR31646">
    <property type="entry name" value="ALPHA-1,2-MANNOSYLTRANSFERASE MNN2"/>
    <property type="match status" value="1"/>
</dbReference>
<dbReference type="GO" id="GO:0046354">
    <property type="term" value="P:mannan biosynthetic process"/>
    <property type="evidence" value="ECO:0007669"/>
    <property type="project" value="UniProtKB-ARBA"/>
</dbReference>
<evidence type="ECO:0000256" key="7">
    <source>
        <dbReference type="ARBA" id="ARBA00022989"/>
    </source>
</evidence>
<keyword evidence="5" id="KW-0812">Transmembrane</keyword>
<evidence type="ECO:0000256" key="9">
    <source>
        <dbReference type="ARBA" id="ARBA00023136"/>
    </source>
</evidence>
<gene>
    <name evidence="11" type="ORF">SAMEA4029009_CIC11G00000003161</name>
</gene>
<dbReference type="InterPro" id="IPR022751">
    <property type="entry name" value="Alpha_mannosyltransferase"/>
</dbReference>
<dbReference type="EMBL" id="LT635765">
    <property type="protein sequence ID" value="SGZ51616.1"/>
    <property type="molecule type" value="Genomic_DNA"/>
</dbReference>
<protein>
    <submittedName>
        <fullName evidence="11">CIC11C00000003161</fullName>
    </submittedName>
</protein>
<evidence type="ECO:0000313" key="11">
    <source>
        <dbReference type="EMBL" id="SGZ51616.1"/>
    </source>
</evidence>
<evidence type="ECO:0000256" key="2">
    <source>
        <dbReference type="ARBA" id="ARBA00004922"/>
    </source>
</evidence>
<sequence>MSTRKRSFWKVIFLFVVAILFLRSFPRLGSVPQVVENLFTQTVPYNVFFDGMENYAIDAKSLKDNYKVDKADFLGIDQTTKLLTKDYLKDILNIDPQTLKKLKKSHHGYVNVHMEHLIKDVKIDTFGKQRRTHPSWRDYSKSKGYVIIGGGPYSWLSYLVVKQIRATGSILPIEVFIPSQKEYEAEYCEEILPRYNARCIVLDPEIGALVLKVVKIGGYQFKMLAILQSSFENVMYMDSDLFPVKNPEHLFTSQLFEEKGLFLWPDAWARTTNPYFHDIAEHPVIEKKVRYSDIDRKLANDQSPLPELLLYTFQNSNFHDFEGSLPDPTSEAGILVVNKTSHKRTLLLALYYNLFGPKFYYPLLTQGSAGEGDKETFIAAATVMNETYFHTPKLFKWIGYESVDEGKFVSKSLGHYDPLTAKPEEESSLLFMHCSYPKYYTDWFYSNHDLIYKDEKTHIRMYESVYENVGYDVDLRLLLAFVIGVCKNLNKDKENDQWAGNFLSYIGKDVEVNNKRCEEVYIPHLEWLKETTKYKNTLLY</sequence>
<accession>A0A1L0D6J7</accession>
<keyword evidence="9" id="KW-0472">Membrane</keyword>
<evidence type="ECO:0000256" key="6">
    <source>
        <dbReference type="ARBA" id="ARBA00022968"/>
    </source>
</evidence>
<keyword evidence="10" id="KW-0732">Signal</keyword>
<evidence type="ECO:0000256" key="10">
    <source>
        <dbReference type="SAM" id="SignalP"/>
    </source>
</evidence>
<keyword evidence="8" id="KW-0333">Golgi apparatus</keyword>
<evidence type="ECO:0000256" key="1">
    <source>
        <dbReference type="ARBA" id="ARBA00004323"/>
    </source>
</evidence>
<name>A0A1L0D6J7_9ASCO</name>
<feature type="chain" id="PRO_5009680836" evidence="10">
    <location>
        <begin position="25"/>
        <end position="540"/>
    </location>
</feature>
<evidence type="ECO:0000256" key="5">
    <source>
        <dbReference type="ARBA" id="ARBA00022692"/>
    </source>
</evidence>
<comment type="subcellular location">
    <subcellularLocation>
        <location evidence="1">Golgi apparatus membrane</location>
        <topology evidence="1">Single-pass type II membrane protein</topology>
    </subcellularLocation>
</comment>
<dbReference type="AlphaFoldDB" id="A0A1L0D6J7"/>
<evidence type="ECO:0000256" key="4">
    <source>
        <dbReference type="ARBA" id="ARBA00022679"/>
    </source>
</evidence>
<comment type="similarity">
    <text evidence="3">Belongs to the MNN1/MNT family.</text>
</comment>
<keyword evidence="4" id="KW-0808">Transferase</keyword>
<keyword evidence="6" id="KW-0735">Signal-anchor</keyword>
<dbReference type="PANTHER" id="PTHR31646:SF1">
    <property type="entry name" value="ALPHA-1,2-MANNOSYLTRANSFERASE MNN2"/>
    <property type="match status" value="1"/>
</dbReference>
<dbReference type="GO" id="GO:0000139">
    <property type="term" value="C:Golgi membrane"/>
    <property type="evidence" value="ECO:0007669"/>
    <property type="project" value="UniProtKB-SubCell"/>
</dbReference>
<evidence type="ECO:0000256" key="8">
    <source>
        <dbReference type="ARBA" id="ARBA00023034"/>
    </source>
</evidence>
<dbReference type="Pfam" id="PF11051">
    <property type="entry name" value="Mannosyl_trans3"/>
    <property type="match status" value="1"/>
</dbReference>
<dbReference type="InterPro" id="IPR029044">
    <property type="entry name" value="Nucleotide-diphossugar_trans"/>
</dbReference>
<dbReference type="Proteomes" id="UP000182259">
    <property type="component" value="Chromosome II"/>
</dbReference>
<evidence type="ECO:0000256" key="3">
    <source>
        <dbReference type="ARBA" id="ARBA00009105"/>
    </source>
</evidence>
<proteinExistence type="inferred from homology"/>
<feature type="signal peptide" evidence="10">
    <location>
        <begin position="1"/>
        <end position="24"/>
    </location>
</feature>
<organism evidence="11 12">
    <name type="scientific">Sungouiella intermedia</name>
    <dbReference type="NCBI Taxonomy" id="45354"/>
    <lineage>
        <taxon>Eukaryota</taxon>
        <taxon>Fungi</taxon>
        <taxon>Dikarya</taxon>
        <taxon>Ascomycota</taxon>
        <taxon>Saccharomycotina</taxon>
        <taxon>Pichiomycetes</taxon>
        <taxon>Metschnikowiaceae</taxon>
        <taxon>Sungouiella</taxon>
    </lineage>
</organism>
<reference evidence="12" key="1">
    <citation type="submission" date="2016-10" db="EMBL/GenBank/DDBJ databases">
        <authorList>
            <person name="Geijer C."/>
            <person name="Jareborg N."/>
            <person name="Dainat J."/>
        </authorList>
    </citation>
    <scope>NUCLEOTIDE SEQUENCE [LARGE SCALE GENOMIC DNA]</scope>
    <source>
        <strain evidence="12">PYCC 4715</strain>
    </source>
</reference>
<comment type="pathway">
    <text evidence="2">Protein modification; protein glycosylation.</text>
</comment>